<keyword evidence="1" id="KW-1133">Transmembrane helix</keyword>
<organism evidence="2">
    <name type="scientific">Brassica napus</name>
    <name type="common">Rape</name>
    <dbReference type="NCBI Taxonomy" id="3708"/>
    <lineage>
        <taxon>Eukaryota</taxon>
        <taxon>Viridiplantae</taxon>
        <taxon>Streptophyta</taxon>
        <taxon>Embryophyta</taxon>
        <taxon>Tracheophyta</taxon>
        <taxon>Spermatophyta</taxon>
        <taxon>Magnoliopsida</taxon>
        <taxon>eudicotyledons</taxon>
        <taxon>Gunneridae</taxon>
        <taxon>Pentapetalae</taxon>
        <taxon>rosids</taxon>
        <taxon>malvids</taxon>
        <taxon>Brassicales</taxon>
        <taxon>Brassicaceae</taxon>
        <taxon>Brassiceae</taxon>
        <taxon>Brassica</taxon>
    </lineage>
</organism>
<protein>
    <submittedName>
        <fullName evidence="2">(rape) hypothetical protein</fullName>
    </submittedName>
</protein>
<accession>A0A816IEE8</accession>
<proteinExistence type="predicted"/>
<evidence type="ECO:0000313" key="2">
    <source>
        <dbReference type="EMBL" id="CAF1708078.1"/>
    </source>
</evidence>
<gene>
    <name evidence="2" type="ORF">DARMORV10_C03P66860.1</name>
</gene>
<reference evidence="2" key="1">
    <citation type="submission" date="2021-01" db="EMBL/GenBank/DDBJ databases">
        <authorList>
            <consortium name="Genoscope - CEA"/>
            <person name="William W."/>
        </authorList>
    </citation>
    <scope>NUCLEOTIDE SEQUENCE</scope>
</reference>
<feature type="transmembrane region" description="Helical" evidence="1">
    <location>
        <begin position="192"/>
        <end position="211"/>
    </location>
</feature>
<sequence length="212" mass="23150">MELLEDGMCPSSWFQLGSASVLLVGRFSTQISSCSRLAARGPSVRPSRSRIRVISNSGSLSELCIHRGLRWLRVELFLGGELALLLGGSSGGGAWRCVNSDSCSRCLAGLLSSKLRCVAFTVAVFSWALRLLSHSVKLLWRWGLCPVHLLYMSSRFNGYNGPGYEVWRRQSLSLRLNDGIVGWCLGLVPPGYVDLVLVCMFVLVILGAVSVL</sequence>
<evidence type="ECO:0000256" key="1">
    <source>
        <dbReference type="SAM" id="Phobius"/>
    </source>
</evidence>
<name>A0A816IEE8_BRANA</name>
<dbReference type="Proteomes" id="UP001295469">
    <property type="component" value="Chromosome C03"/>
</dbReference>
<dbReference type="EMBL" id="HG994367">
    <property type="protein sequence ID" value="CAF1708078.1"/>
    <property type="molecule type" value="Genomic_DNA"/>
</dbReference>
<keyword evidence="1" id="KW-0472">Membrane</keyword>
<dbReference type="AlphaFoldDB" id="A0A816IEE8"/>
<keyword evidence="1" id="KW-0812">Transmembrane</keyword>